<dbReference type="Proteomes" id="UP000077202">
    <property type="component" value="Unassembled WGS sequence"/>
</dbReference>
<sequence length="269" mass="29240">MVEEEDEEPEGQGRGTGSSCHLQMVQGDGCRMWTPHIKSKGREMGGREEGTEGSWKSITLPPYSRRRSNLGDPQRDDEEWEGERGPTLGVCCQGTEMGGADDGDDDDEEEEASSERNKPTVQKGENRRDQLRKPRLPARAGTCGVSGLLRTPESTTTTALHFPSSSYLSVQLQVQLWVFRATYSISCSSSNSMCGNSGLLCSALRLVTESGRIPIPVDPSPKVESGGKTKSKTQGKNLFQFNERVTTVPEGAGNQRAGGREIDVVKDDG</sequence>
<dbReference type="EMBL" id="LVLJ01001708">
    <property type="protein sequence ID" value="OAE28635.1"/>
    <property type="molecule type" value="Genomic_DNA"/>
</dbReference>
<accession>A0A176W8A5</accession>
<feature type="compositionally biased region" description="Basic and acidic residues" evidence="1">
    <location>
        <begin position="258"/>
        <end position="269"/>
    </location>
</feature>
<reference evidence="2" key="1">
    <citation type="submission" date="2016-03" db="EMBL/GenBank/DDBJ databases">
        <title>Mechanisms controlling the formation of the plant cell surface in tip-growing cells are functionally conserved among land plants.</title>
        <authorList>
            <person name="Honkanen S."/>
            <person name="Jones V.A."/>
            <person name="Morieri G."/>
            <person name="Champion C."/>
            <person name="Hetherington A.J."/>
            <person name="Kelly S."/>
            <person name="Saint-Marcoux D."/>
            <person name="Proust H."/>
            <person name="Prescott H."/>
            <person name="Dolan L."/>
        </authorList>
    </citation>
    <scope>NUCLEOTIDE SEQUENCE [LARGE SCALE GENOMIC DNA]</scope>
    <source>
        <tissue evidence="2">Whole gametophyte</tissue>
    </source>
</reference>
<feature type="compositionally biased region" description="Basic and acidic residues" evidence="1">
    <location>
        <begin position="113"/>
        <end position="132"/>
    </location>
</feature>
<organism evidence="2 3">
    <name type="scientific">Marchantia polymorpha subsp. ruderalis</name>
    <dbReference type="NCBI Taxonomy" id="1480154"/>
    <lineage>
        <taxon>Eukaryota</taxon>
        <taxon>Viridiplantae</taxon>
        <taxon>Streptophyta</taxon>
        <taxon>Embryophyta</taxon>
        <taxon>Marchantiophyta</taxon>
        <taxon>Marchantiopsida</taxon>
        <taxon>Marchantiidae</taxon>
        <taxon>Marchantiales</taxon>
        <taxon>Marchantiaceae</taxon>
        <taxon>Marchantia</taxon>
    </lineage>
</organism>
<evidence type="ECO:0000313" key="3">
    <source>
        <dbReference type="Proteomes" id="UP000077202"/>
    </source>
</evidence>
<feature type="compositionally biased region" description="Low complexity" evidence="1">
    <location>
        <begin position="226"/>
        <end position="236"/>
    </location>
</feature>
<keyword evidence="3" id="KW-1185">Reference proteome</keyword>
<feature type="compositionally biased region" description="Basic and acidic residues" evidence="1">
    <location>
        <begin position="40"/>
        <end position="50"/>
    </location>
</feature>
<name>A0A176W8A5_MARPO</name>
<feature type="region of interest" description="Disordered" evidence="1">
    <location>
        <begin position="217"/>
        <end position="236"/>
    </location>
</feature>
<feature type="compositionally biased region" description="Acidic residues" evidence="1">
    <location>
        <begin position="1"/>
        <end position="10"/>
    </location>
</feature>
<protein>
    <submittedName>
        <fullName evidence="2">Uncharacterized protein</fullName>
    </submittedName>
</protein>
<dbReference type="AlphaFoldDB" id="A0A176W8A5"/>
<feature type="region of interest" description="Disordered" evidence="1">
    <location>
        <begin position="1"/>
        <end position="150"/>
    </location>
</feature>
<feature type="compositionally biased region" description="Acidic residues" evidence="1">
    <location>
        <begin position="99"/>
        <end position="112"/>
    </location>
</feature>
<gene>
    <name evidence="2" type="ORF">AXG93_1335s1270</name>
</gene>
<proteinExistence type="predicted"/>
<feature type="region of interest" description="Disordered" evidence="1">
    <location>
        <begin position="248"/>
        <end position="269"/>
    </location>
</feature>
<evidence type="ECO:0000313" key="2">
    <source>
        <dbReference type="EMBL" id="OAE28635.1"/>
    </source>
</evidence>
<comment type="caution">
    <text evidence="2">The sequence shown here is derived from an EMBL/GenBank/DDBJ whole genome shotgun (WGS) entry which is preliminary data.</text>
</comment>
<evidence type="ECO:0000256" key="1">
    <source>
        <dbReference type="SAM" id="MobiDB-lite"/>
    </source>
</evidence>